<dbReference type="Proteomes" id="UP001153069">
    <property type="component" value="Unassembled WGS sequence"/>
</dbReference>
<evidence type="ECO:0000256" key="1">
    <source>
        <dbReference type="PROSITE-ProRule" id="PRU00175"/>
    </source>
</evidence>
<keyword evidence="1" id="KW-0863">Zinc-finger</keyword>
<keyword evidence="5" id="KW-1185">Reference proteome</keyword>
<feature type="domain" description="RING-type" evidence="3">
    <location>
        <begin position="16"/>
        <end position="79"/>
    </location>
</feature>
<keyword evidence="1" id="KW-0479">Metal-binding</keyword>
<name>A0A9N8HEC2_9STRA</name>
<evidence type="ECO:0000313" key="4">
    <source>
        <dbReference type="EMBL" id="CAB9511046.1"/>
    </source>
</evidence>
<dbReference type="Gene3D" id="3.30.40.10">
    <property type="entry name" value="Zinc/RING finger domain, C3HC4 (zinc finger)"/>
    <property type="match status" value="1"/>
</dbReference>
<dbReference type="AlphaFoldDB" id="A0A9N8HEC2"/>
<feature type="transmembrane region" description="Helical" evidence="2">
    <location>
        <begin position="227"/>
        <end position="247"/>
    </location>
</feature>
<comment type="caution">
    <text evidence="4">The sequence shown here is derived from an EMBL/GenBank/DDBJ whole genome shotgun (WGS) entry which is preliminary data.</text>
</comment>
<dbReference type="EMBL" id="CAICTM010000464">
    <property type="protein sequence ID" value="CAB9511046.1"/>
    <property type="molecule type" value="Genomic_DNA"/>
</dbReference>
<keyword evidence="1" id="KW-0862">Zinc</keyword>
<keyword evidence="2" id="KW-1133">Transmembrane helix</keyword>
<dbReference type="PROSITE" id="PS50089">
    <property type="entry name" value="ZF_RING_2"/>
    <property type="match status" value="1"/>
</dbReference>
<reference evidence="4" key="1">
    <citation type="submission" date="2020-06" db="EMBL/GenBank/DDBJ databases">
        <authorList>
            <consortium name="Plant Systems Biology data submission"/>
        </authorList>
    </citation>
    <scope>NUCLEOTIDE SEQUENCE</scope>
    <source>
        <strain evidence="4">D6</strain>
    </source>
</reference>
<dbReference type="InterPro" id="IPR001841">
    <property type="entry name" value="Znf_RING"/>
</dbReference>
<dbReference type="InterPro" id="IPR013083">
    <property type="entry name" value="Znf_RING/FYVE/PHD"/>
</dbReference>
<dbReference type="GO" id="GO:0008270">
    <property type="term" value="F:zinc ion binding"/>
    <property type="evidence" value="ECO:0007669"/>
    <property type="project" value="UniProtKB-KW"/>
</dbReference>
<protein>
    <recommendedName>
        <fullName evidence="3">RING-type domain-containing protein</fullName>
    </recommendedName>
</protein>
<sequence length="256" mass="28592">MSDHAPQSVPEMNTVCIVCLEDLFDEEGIAKNGEVAGIPCLHLVHSECLRRSGEALNADGKRYGIGGLGSPRAGCPICSQEVTFWPTYNEAAAFPTFWMSRIQDVLEETGPARGPIPVKAIRAKLKADDRLTTEQKKYLSTKYKEDNSSCRIGFYGALQKAGAKIFYWKVVNGGPDNGGYTTSAWKDNVWHWNEEEGTLWDIKWGDPARRPAARIHKIWKFMRRIRLGALEWTALVLVVAIVASVWFDSGEEITKS</sequence>
<dbReference type="SUPFAM" id="SSF57850">
    <property type="entry name" value="RING/U-box"/>
    <property type="match status" value="1"/>
</dbReference>
<evidence type="ECO:0000259" key="3">
    <source>
        <dbReference type="PROSITE" id="PS50089"/>
    </source>
</evidence>
<dbReference type="SMART" id="SM00184">
    <property type="entry name" value="RING"/>
    <property type="match status" value="1"/>
</dbReference>
<accession>A0A9N8HEC2</accession>
<keyword evidence="2" id="KW-0472">Membrane</keyword>
<evidence type="ECO:0000313" key="5">
    <source>
        <dbReference type="Proteomes" id="UP001153069"/>
    </source>
</evidence>
<keyword evidence="2" id="KW-0812">Transmembrane</keyword>
<proteinExistence type="predicted"/>
<evidence type="ECO:0000256" key="2">
    <source>
        <dbReference type="SAM" id="Phobius"/>
    </source>
</evidence>
<gene>
    <name evidence="4" type="ORF">SEMRO_465_G148580.1</name>
</gene>
<organism evidence="4 5">
    <name type="scientific">Seminavis robusta</name>
    <dbReference type="NCBI Taxonomy" id="568900"/>
    <lineage>
        <taxon>Eukaryota</taxon>
        <taxon>Sar</taxon>
        <taxon>Stramenopiles</taxon>
        <taxon>Ochrophyta</taxon>
        <taxon>Bacillariophyta</taxon>
        <taxon>Bacillariophyceae</taxon>
        <taxon>Bacillariophycidae</taxon>
        <taxon>Naviculales</taxon>
        <taxon>Naviculaceae</taxon>
        <taxon>Seminavis</taxon>
    </lineage>
</organism>